<gene>
    <name evidence="1" type="ORF">BRAD3257_7661</name>
</gene>
<dbReference type="Gene3D" id="3.40.50.2300">
    <property type="match status" value="1"/>
</dbReference>
<accession>A0A2U3QAC2</accession>
<organism evidence="1 2">
    <name type="scientific">Bradyrhizobium vignae</name>
    <dbReference type="NCBI Taxonomy" id="1549949"/>
    <lineage>
        <taxon>Bacteria</taxon>
        <taxon>Pseudomonadati</taxon>
        <taxon>Pseudomonadota</taxon>
        <taxon>Alphaproteobacteria</taxon>
        <taxon>Hyphomicrobiales</taxon>
        <taxon>Nitrobacteraceae</taxon>
        <taxon>Bradyrhizobium</taxon>
    </lineage>
</organism>
<dbReference type="EMBL" id="LS398110">
    <property type="protein sequence ID" value="SPP98327.1"/>
    <property type="molecule type" value="Genomic_DNA"/>
</dbReference>
<evidence type="ECO:0008006" key="3">
    <source>
        <dbReference type="Google" id="ProtNLM"/>
    </source>
</evidence>
<protein>
    <recommendedName>
        <fullName evidence="3">Response regulator</fullName>
    </recommendedName>
</protein>
<dbReference type="Proteomes" id="UP000246085">
    <property type="component" value="Chromosome BRAD3257"/>
</dbReference>
<dbReference type="SUPFAM" id="SSF52172">
    <property type="entry name" value="CheY-like"/>
    <property type="match status" value="1"/>
</dbReference>
<evidence type="ECO:0000313" key="2">
    <source>
        <dbReference type="Proteomes" id="UP000246085"/>
    </source>
</evidence>
<reference evidence="1 2" key="1">
    <citation type="submission" date="2018-03" db="EMBL/GenBank/DDBJ databases">
        <authorList>
            <person name="Gully D."/>
        </authorList>
    </citation>
    <scope>NUCLEOTIDE SEQUENCE [LARGE SCALE GENOMIC DNA]</scope>
    <source>
        <strain evidence="1">ORS3257</strain>
    </source>
</reference>
<proteinExistence type="predicted"/>
<evidence type="ECO:0000313" key="1">
    <source>
        <dbReference type="EMBL" id="SPP98327.1"/>
    </source>
</evidence>
<dbReference type="KEGG" id="bvz:BRAD3257_7661"/>
<dbReference type="AlphaFoldDB" id="A0A2U3QAC2"/>
<dbReference type="InterPro" id="IPR011006">
    <property type="entry name" value="CheY-like_superfamily"/>
</dbReference>
<dbReference type="RefSeq" id="WP_122405400.1">
    <property type="nucleotide sequence ID" value="NZ_LS398110.1"/>
</dbReference>
<name>A0A2U3QAC2_9BRAD</name>
<sequence>MTLSVLIVEDNSSKADQISQIVKLQYLAEPEVVPTISGAYSVLDYRKWDLVILDMTFQVSSGLGQAVRKEALAGIELLQYMSAKRLHYPVIVATQHEVFSQGGGVSISSIEDLDRNLKKAFPVQYRGIVQVDLASSNWHLELIKTMRRVIDVERS</sequence>